<dbReference type="InterPro" id="IPR027383">
    <property type="entry name" value="Znf_put"/>
</dbReference>
<organism evidence="6 7">
    <name type="scientific">Paenibacillus pasadenensis</name>
    <dbReference type="NCBI Taxonomy" id="217090"/>
    <lineage>
        <taxon>Bacteria</taxon>
        <taxon>Bacillati</taxon>
        <taxon>Bacillota</taxon>
        <taxon>Bacilli</taxon>
        <taxon>Bacillales</taxon>
        <taxon>Paenibacillaceae</taxon>
        <taxon>Paenibacillus</taxon>
    </lineage>
</organism>
<feature type="compositionally biased region" description="Polar residues" evidence="3">
    <location>
        <begin position="179"/>
        <end position="196"/>
    </location>
</feature>
<dbReference type="Proteomes" id="UP000234789">
    <property type="component" value="Unassembled WGS sequence"/>
</dbReference>
<feature type="compositionally biased region" description="Polar residues" evidence="3">
    <location>
        <begin position="206"/>
        <end position="220"/>
    </location>
</feature>
<keyword evidence="4" id="KW-1133">Transmembrane helix</keyword>
<feature type="compositionally biased region" description="Low complexity" evidence="3">
    <location>
        <begin position="147"/>
        <end position="167"/>
    </location>
</feature>
<dbReference type="SUPFAM" id="SSF69304">
    <property type="entry name" value="Tricorn protease N-terminal domain"/>
    <property type="match status" value="1"/>
</dbReference>
<evidence type="ECO:0000256" key="4">
    <source>
        <dbReference type="SAM" id="Phobius"/>
    </source>
</evidence>
<keyword evidence="7" id="KW-1185">Reference proteome</keyword>
<dbReference type="Pfam" id="PF13490">
    <property type="entry name" value="zf-HC2"/>
    <property type="match status" value="1"/>
</dbReference>
<feature type="region of interest" description="Disordered" evidence="3">
    <location>
        <begin position="147"/>
        <end position="241"/>
    </location>
</feature>
<reference evidence="6 7" key="1">
    <citation type="submission" date="2017-05" db="EMBL/GenBank/DDBJ databases">
        <title>Functional genome analysis of Paenibacillus pasadenensis strain R16: insights on endophytic life style and antifungal activity.</title>
        <authorList>
            <person name="Passera A."/>
            <person name="Marcolungo L."/>
            <person name="Casati P."/>
            <person name="Brasca M."/>
            <person name="Quaglino F."/>
            <person name="Delledonne M."/>
        </authorList>
    </citation>
    <scope>NUCLEOTIDE SEQUENCE [LARGE SCALE GENOMIC DNA]</scope>
    <source>
        <strain evidence="6 7">R16</strain>
    </source>
</reference>
<dbReference type="EMBL" id="NFEZ01000003">
    <property type="protein sequence ID" value="PLT46605.1"/>
    <property type="molecule type" value="Genomic_DNA"/>
</dbReference>
<evidence type="ECO:0000259" key="5">
    <source>
        <dbReference type="Pfam" id="PF13490"/>
    </source>
</evidence>
<feature type="transmembrane region" description="Helical" evidence="4">
    <location>
        <begin position="105"/>
        <end position="126"/>
    </location>
</feature>
<sequence>MNRYLDGDLDELERQELMEHLRRCPDDQELFERLQRLSGELGELPKVTPPFSLVDSILPQLDEIDAHREAKAFALQAAETAETGASGGQPARRPAAGRFTRRARIWTGSAAAAAAAAIILILAPWGSGPQSPLGHSNTVADTGGEAASLMSASEESAPASADRTEGAASGGSEAGAESKQQIVDSQTVPTSTTPPDSETRSVAPRTEQNQRTQGPESPSVSAGGGQGSTVYPSPGGGAAREFAKTPQGIMNFAGPSPGVVSDIMGSADMGFAAVPEATYSPDRAYSYSISQGWIVIQNAAGGKVFDHTFEGVVSHPVWSDDSRYLSVTVTATDGTAKPYRIDADNGALVEE</sequence>
<keyword evidence="4" id="KW-0812">Transmembrane</keyword>
<evidence type="ECO:0000256" key="3">
    <source>
        <dbReference type="SAM" id="MobiDB-lite"/>
    </source>
</evidence>
<dbReference type="Gene3D" id="1.10.10.1320">
    <property type="entry name" value="Anti-sigma factor, zinc-finger domain"/>
    <property type="match status" value="1"/>
</dbReference>
<keyword evidence="4" id="KW-0472">Membrane</keyword>
<dbReference type="AlphaFoldDB" id="A0A2N5N8F2"/>
<proteinExistence type="inferred from homology"/>
<feature type="domain" description="Putative zinc-finger" evidence="5">
    <location>
        <begin position="2"/>
        <end position="26"/>
    </location>
</feature>
<evidence type="ECO:0000256" key="2">
    <source>
        <dbReference type="ARBA" id="ARBA00024438"/>
    </source>
</evidence>
<evidence type="ECO:0000256" key="1">
    <source>
        <dbReference type="ARBA" id="ARBA00024353"/>
    </source>
</evidence>
<gene>
    <name evidence="6" type="ORF">B8V81_0829</name>
</gene>
<dbReference type="InterPro" id="IPR041916">
    <property type="entry name" value="Anti_sigma_zinc_sf"/>
</dbReference>
<evidence type="ECO:0000313" key="7">
    <source>
        <dbReference type="Proteomes" id="UP000234789"/>
    </source>
</evidence>
<protein>
    <recommendedName>
        <fullName evidence="2">Anti-sigma-W factor RsiW</fullName>
    </recommendedName>
</protein>
<comment type="similarity">
    <text evidence="1">Belongs to the zinc-associated anti-sigma factor (ZAS) superfamily. Anti-sigma-W factor family.</text>
</comment>
<accession>A0A2N5N8F2</accession>
<comment type="caution">
    <text evidence="6">The sequence shown here is derived from an EMBL/GenBank/DDBJ whole genome shotgun (WGS) entry which is preliminary data.</text>
</comment>
<name>A0A2N5N8F2_9BACL</name>
<evidence type="ECO:0000313" key="6">
    <source>
        <dbReference type="EMBL" id="PLT46605.1"/>
    </source>
</evidence>